<dbReference type="InterPro" id="IPR029063">
    <property type="entry name" value="SAM-dependent_MTases_sf"/>
</dbReference>
<dbReference type="RefSeq" id="WP_265265163.1">
    <property type="nucleotide sequence ID" value="NZ_JAIHOM010000065.1"/>
</dbReference>
<keyword evidence="1" id="KW-0489">Methyltransferase</keyword>
<sequence length="190" mass="22216">MKHNEPLLEPILRNFRLKKVVKNISKNSTLLDIGCGTSATFLKSISSHIKQGVGVDFKVNPIEINNIKTIQIKLDDQLPFQDESFEVVTMLAVLEHIEYEQEILKEIKRILKPNGKLILTVPSVWSKPILEFLAYQLKIVSEAEIRDHKRYYNRNKLRQSLVVNAGFQEFQHQYFQLWMNNFCTVVKKNF</sequence>
<dbReference type="EMBL" id="JAIHOM010000065">
    <property type="protein sequence ID" value="MCW6037307.1"/>
    <property type="molecule type" value="Genomic_DNA"/>
</dbReference>
<keyword evidence="2" id="KW-1185">Reference proteome</keyword>
<evidence type="ECO:0000313" key="2">
    <source>
        <dbReference type="Proteomes" id="UP001526426"/>
    </source>
</evidence>
<reference evidence="1 2" key="1">
    <citation type="submission" date="2021-08" db="EMBL/GenBank/DDBJ databases">
        <title>Draft genome sequence of Spirulina subsalsa with high tolerance to salinity and hype-accumulation of phycocyanin.</title>
        <authorList>
            <person name="Pei H."/>
            <person name="Jiang L."/>
        </authorList>
    </citation>
    <scope>NUCLEOTIDE SEQUENCE [LARGE SCALE GENOMIC DNA]</scope>
    <source>
        <strain evidence="1 2">FACHB-351</strain>
    </source>
</reference>
<accession>A0ABT3L787</accession>
<dbReference type="GO" id="GO:0008168">
    <property type="term" value="F:methyltransferase activity"/>
    <property type="evidence" value="ECO:0007669"/>
    <property type="project" value="UniProtKB-KW"/>
</dbReference>
<organism evidence="1 2">
    <name type="scientific">Spirulina subsalsa FACHB-351</name>
    <dbReference type="NCBI Taxonomy" id="234711"/>
    <lineage>
        <taxon>Bacteria</taxon>
        <taxon>Bacillati</taxon>
        <taxon>Cyanobacteriota</taxon>
        <taxon>Cyanophyceae</taxon>
        <taxon>Spirulinales</taxon>
        <taxon>Spirulinaceae</taxon>
        <taxon>Spirulina</taxon>
    </lineage>
</organism>
<dbReference type="Gene3D" id="3.40.50.150">
    <property type="entry name" value="Vaccinia Virus protein VP39"/>
    <property type="match status" value="1"/>
</dbReference>
<name>A0ABT3L787_9CYAN</name>
<gene>
    <name evidence="1" type="ORF">K4A83_13645</name>
</gene>
<protein>
    <submittedName>
        <fullName evidence="1">Class I SAM-dependent methyltransferase</fullName>
    </submittedName>
</protein>
<keyword evidence="1" id="KW-0808">Transferase</keyword>
<dbReference type="CDD" id="cd02440">
    <property type="entry name" value="AdoMet_MTases"/>
    <property type="match status" value="1"/>
</dbReference>
<dbReference type="Proteomes" id="UP001526426">
    <property type="component" value="Unassembled WGS sequence"/>
</dbReference>
<dbReference type="GO" id="GO:0032259">
    <property type="term" value="P:methylation"/>
    <property type="evidence" value="ECO:0007669"/>
    <property type="project" value="UniProtKB-KW"/>
</dbReference>
<evidence type="ECO:0000313" key="1">
    <source>
        <dbReference type="EMBL" id="MCW6037307.1"/>
    </source>
</evidence>
<dbReference type="PANTHER" id="PTHR42912">
    <property type="entry name" value="METHYLTRANSFERASE"/>
    <property type="match status" value="1"/>
</dbReference>
<comment type="caution">
    <text evidence="1">The sequence shown here is derived from an EMBL/GenBank/DDBJ whole genome shotgun (WGS) entry which is preliminary data.</text>
</comment>
<dbReference type="Pfam" id="PF13489">
    <property type="entry name" value="Methyltransf_23"/>
    <property type="match status" value="1"/>
</dbReference>
<proteinExistence type="predicted"/>
<dbReference type="SUPFAM" id="SSF53335">
    <property type="entry name" value="S-adenosyl-L-methionine-dependent methyltransferases"/>
    <property type="match status" value="1"/>
</dbReference>
<dbReference type="InterPro" id="IPR050508">
    <property type="entry name" value="Methyltransf_Superfamily"/>
</dbReference>